<dbReference type="GO" id="GO:0009052">
    <property type="term" value="P:pentose-phosphate shunt, non-oxidative branch"/>
    <property type="evidence" value="ECO:0007669"/>
    <property type="project" value="UniProtKB-UniRule"/>
</dbReference>
<dbReference type="InterPro" id="IPR004788">
    <property type="entry name" value="Ribose5P_isomerase_type_A"/>
</dbReference>
<accession>A0A1F5V2E2</accession>
<evidence type="ECO:0000256" key="1">
    <source>
        <dbReference type="ARBA" id="ARBA00001713"/>
    </source>
</evidence>
<comment type="function">
    <text evidence="3">Catalyzes the reversible conversion of ribose-5-phosphate to ribulose 5-phosphate.</text>
</comment>
<organism evidence="4 5">
    <name type="scientific">Fraserbacteria sp. (strain RBG_16_55_9)</name>
    <dbReference type="NCBI Taxonomy" id="1817864"/>
    <lineage>
        <taxon>Bacteria</taxon>
        <taxon>Candidatus Fraseribacteriota</taxon>
    </lineage>
</organism>
<proteinExistence type="inferred from homology"/>
<dbReference type="InterPro" id="IPR020672">
    <property type="entry name" value="Ribose5P_isomerase_typA_subgr"/>
</dbReference>
<dbReference type="NCBIfam" id="NF001924">
    <property type="entry name" value="PRK00702.1"/>
    <property type="match status" value="1"/>
</dbReference>
<feature type="binding site" evidence="3">
    <location>
        <begin position="88"/>
        <end position="91"/>
    </location>
    <ligand>
        <name>substrate</name>
    </ligand>
</feature>
<reference evidence="4 5" key="1">
    <citation type="journal article" date="2016" name="Nat. Commun.">
        <title>Thousands of microbial genomes shed light on interconnected biogeochemical processes in an aquifer system.</title>
        <authorList>
            <person name="Anantharaman K."/>
            <person name="Brown C.T."/>
            <person name="Hug L.A."/>
            <person name="Sharon I."/>
            <person name="Castelle C.J."/>
            <person name="Probst A.J."/>
            <person name="Thomas B.C."/>
            <person name="Singh A."/>
            <person name="Wilkins M.J."/>
            <person name="Karaoz U."/>
            <person name="Brodie E.L."/>
            <person name="Williams K.H."/>
            <person name="Hubbard S.S."/>
            <person name="Banfield J.F."/>
        </authorList>
    </citation>
    <scope>NUCLEOTIDE SEQUENCE [LARGE SCALE GENOMIC DNA]</scope>
    <source>
        <strain evidence="5">RBG_16_55_9</strain>
    </source>
</reference>
<dbReference type="PANTHER" id="PTHR43748:SF3">
    <property type="entry name" value="RIBOSE-5-PHOSPHATE ISOMERASE 3, CHLOROPLASTIC-RELATED"/>
    <property type="match status" value="1"/>
</dbReference>
<dbReference type="SUPFAM" id="SSF75445">
    <property type="entry name" value="D-ribose-5-phosphate isomerase (RpiA), lid domain"/>
    <property type="match status" value="1"/>
</dbReference>
<dbReference type="FunFam" id="3.40.50.1360:FF:000001">
    <property type="entry name" value="Ribose-5-phosphate isomerase A"/>
    <property type="match status" value="1"/>
</dbReference>
<evidence type="ECO:0000313" key="5">
    <source>
        <dbReference type="Proteomes" id="UP000179157"/>
    </source>
</evidence>
<dbReference type="GO" id="GO:0004751">
    <property type="term" value="F:ribose-5-phosphate isomerase activity"/>
    <property type="evidence" value="ECO:0007669"/>
    <property type="project" value="UniProtKB-UniRule"/>
</dbReference>
<dbReference type="Gene3D" id="3.40.50.1360">
    <property type="match status" value="1"/>
</dbReference>
<dbReference type="SUPFAM" id="SSF100950">
    <property type="entry name" value="NagB/RpiA/CoA transferase-like"/>
    <property type="match status" value="1"/>
</dbReference>
<dbReference type="Proteomes" id="UP000179157">
    <property type="component" value="Unassembled WGS sequence"/>
</dbReference>
<evidence type="ECO:0000256" key="3">
    <source>
        <dbReference type="HAMAP-Rule" id="MF_00170"/>
    </source>
</evidence>
<dbReference type="InterPro" id="IPR037171">
    <property type="entry name" value="NagB/RpiA_transferase-like"/>
</dbReference>
<evidence type="ECO:0000256" key="2">
    <source>
        <dbReference type="ARBA" id="ARBA00023235"/>
    </source>
</evidence>
<dbReference type="InterPro" id="IPR050262">
    <property type="entry name" value="Ribose-5P_isomerase"/>
</dbReference>
<feature type="binding site" evidence="3">
    <location>
        <begin position="31"/>
        <end position="34"/>
    </location>
    <ligand>
        <name>substrate</name>
    </ligand>
</feature>
<comment type="pathway">
    <text evidence="3">Carbohydrate degradation; pentose phosphate pathway; D-ribose 5-phosphate from D-ribulose 5-phosphate (non-oxidative stage): step 1/1.</text>
</comment>
<comment type="catalytic activity">
    <reaction evidence="1 3">
        <text>aldehydo-D-ribose 5-phosphate = D-ribulose 5-phosphate</text>
        <dbReference type="Rhea" id="RHEA:14657"/>
        <dbReference type="ChEBI" id="CHEBI:58121"/>
        <dbReference type="ChEBI" id="CHEBI:58273"/>
        <dbReference type="EC" id="5.3.1.6"/>
    </reaction>
</comment>
<comment type="subunit">
    <text evidence="3">Homodimer.</text>
</comment>
<dbReference type="STRING" id="1817864.A2Z21_06120"/>
<dbReference type="Pfam" id="PF06026">
    <property type="entry name" value="Rib_5-P_isom_A"/>
    <property type="match status" value="1"/>
</dbReference>
<dbReference type="AlphaFoldDB" id="A0A1F5V2E2"/>
<feature type="binding site" evidence="3">
    <location>
        <begin position="101"/>
        <end position="104"/>
    </location>
    <ligand>
        <name>substrate</name>
    </ligand>
</feature>
<dbReference type="NCBIfam" id="TIGR00021">
    <property type="entry name" value="rpiA"/>
    <property type="match status" value="1"/>
</dbReference>
<feature type="binding site" evidence="3">
    <location>
        <position position="128"/>
    </location>
    <ligand>
        <name>substrate</name>
    </ligand>
</feature>
<dbReference type="Gene3D" id="3.30.70.260">
    <property type="match status" value="1"/>
</dbReference>
<feature type="active site" description="Proton acceptor" evidence="3">
    <location>
        <position position="110"/>
    </location>
</feature>
<sequence>MSRDDLNRLKEQAATHAVDFVESGMVVGLGAGSTALVALRTMAQRLRSGQLREITGVPCSLHTESEARKLGIPLTTLDEHPIVDLTIDGADEVDPNLDLIKGGGGALLREKIVAQVSHREVIIVDASKLSPMLGTDWPVPVEIIPFGWRSQVDYLESLGARVTLRQNRDEIPFNTDQGNWILDCDFGQISQPTELAGLLDGHTGIVEHGLFLGLATDVIVADSKGIRHLRREGTSKRRKT</sequence>
<dbReference type="UniPathway" id="UPA00115">
    <property type="reaction ID" value="UER00412"/>
</dbReference>
<dbReference type="HAMAP" id="MF_00170">
    <property type="entry name" value="Rib_5P_isom_A"/>
    <property type="match status" value="1"/>
</dbReference>
<comment type="caution">
    <text evidence="4">The sequence shown here is derived from an EMBL/GenBank/DDBJ whole genome shotgun (WGS) entry which is preliminary data.</text>
</comment>
<gene>
    <name evidence="3" type="primary">rpiA</name>
    <name evidence="4" type="ORF">A2Z21_06120</name>
</gene>
<dbReference type="EC" id="5.3.1.6" evidence="3"/>
<comment type="similarity">
    <text evidence="3">Belongs to the ribose 5-phosphate isomerase family.</text>
</comment>
<dbReference type="PANTHER" id="PTHR43748">
    <property type="entry name" value="RIBOSE-5-PHOSPHATE ISOMERASE 3, CHLOROPLASTIC-RELATED"/>
    <property type="match status" value="1"/>
</dbReference>
<protein>
    <recommendedName>
        <fullName evidence="3">Ribose-5-phosphate isomerase A</fullName>
        <ecNumber evidence="3">5.3.1.6</ecNumber>
    </recommendedName>
    <alternativeName>
        <fullName evidence="3">Phosphoriboisomerase A</fullName>
        <shortName evidence="3">PRI</shortName>
    </alternativeName>
</protein>
<dbReference type="CDD" id="cd01398">
    <property type="entry name" value="RPI_A"/>
    <property type="match status" value="1"/>
</dbReference>
<dbReference type="EMBL" id="MFGX01000009">
    <property type="protein sequence ID" value="OGF57587.1"/>
    <property type="molecule type" value="Genomic_DNA"/>
</dbReference>
<evidence type="ECO:0000313" key="4">
    <source>
        <dbReference type="EMBL" id="OGF57587.1"/>
    </source>
</evidence>
<keyword evidence="2 3" id="KW-0413">Isomerase</keyword>
<name>A0A1F5V2E2_FRAXR</name>